<accession>A0A427HIA5</accession>
<dbReference type="GO" id="GO:0003677">
    <property type="term" value="F:DNA binding"/>
    <property type="evidence" value="ECO:0007669"/>
    <property type="project" value="InterPro"/>
</dbReference>
<evidence type="ECO:0000313" key="3">
    <source>
        <dbReference type="Proteomes" id="UP000272833"/>
    </source>
</evidence>
<dbReference type="Proteomes" id="UP000272833">
    <property type="component" value="Unassembled WGS sequence"/>
</dbReference>
<proteinExistence type="predicted"/>
<dbReference type="Gene3D" id="1.10.443.10">
    <property type="entry name" value="Intergrase catalytic core"/>
    <property type="match status" value="1"/>
</dbReference>
<dbReference type="EMBL" id="RHRS01000034">
    <property type="protein sequence ID" value="RRW34387.1"/>
    <property type="molecule type" value="Genomic_DNA"/>
</dbReference>
<keyword evidence="1" id="KW-0233">DNA recombination</keyword>
<evidence type="ECO:0008006" key="4">
    <source>
        <dbReference type="Google" id="ProtNLM"/>
    </source>
</evidence>
<protein>
    <recommendedName>
        <fullName evidence="4">Integrase</fullName>
    </recommendedName>
</protein>
<dbReference type="GO" id="GO:0006310">
    <property type="term" value="P:DNA recombination"/>
    <property type="evidence" value="ECO:0007669"/>
    <property type="project" value="UniProtKB-KW"/>
</dbReference>
<dbReference type="AlphaFoldDB" id="A0A427HIA5"/>
<evidence type="ECO:0000256" key="1">
    <source>
        <dbReference type="ARBA" id="ARBA00023172"/>
    </source>
</evidence>
<evidence type="ECO:0000313" key="2">
    <source>
        <dbReference type="EMBL" id="RRW34387.1"/>
    </source>
</evidence>
<dbReference type="RefSeq" id="WP_023083096.1">
    <property type="nucleotide sequence ID" value="NZ_RHRS01000034.1"/>
</dbReference>
<gene>
    <name evidence="2" type="ORF">EGJ44_14015</name>
</gene>
<dbReference type="SUPFAM" id="SSF56349">
    <property type="entry name" value="DNA breaking-rejoining enzymes"/>
    <property type="match status" value="1"/>
</dbReference>
<sequence>MINFYLSRLEQLTLEIRNFDLEQFEGQSGKRAELDDLIWYYIDPNTGRRTRYLCGLHGRKGKGNAGGRPSDALPYPYSYLIKGWIIELAATSLSAGEKKARVAIARKFLSHMDGDLHAQSEATIRALNLGDSSSSRLRYFLSFCHSKGLIRAINIKSSDKRDRTGHAQLDSSLDKLPNIESLLALSSIFSKIFESVSDEGVPKRIENIKMHDALVVTFALLSLASPNRMAAEIPLLTKQRLNSYSEVGGESVYYLNWVGSKGYPDNKTHLLAVLARHANKAINFFYNACEPARILCRFYEKPSRSLRDLLGDFKISPELECNLPLDLAPNLFTLGYALGFYNRHDRVPVLKEGVDLAAIKSYNRWRFFEDKPICSLLADDRLSVSQVRSAKLSALPYLFDYVYMPKVFHDKVTVTVREVQEWWISYYKKTFLPEFPLSYSSGDSCISLKDAMFCFLGSWLYGASNGVQSGSKSFYTTKYAVVPLASLGSSVARRLIGRSYDYLSIFEDYGFSAELRLTPHSLRHFSNTLADQSGIPVEIITAWSGRKSSEQTHTYIHTSHEDKVSRVSAIMNPSETDISSIRVVSQEELIKATNLPASITSTGLCTQNLNVSPCNYLNDFVSQCFMCSEACHVAGDEKAVALFEKDLSFQMARLNAVECDTRLAISRAMQQWYVIHSQNVCILSSLIELMRDCPVGTVIRYSNSGSEFFLTDTSTMEVKRVASAIPDYEAHLKGIIEEKNPSVTPEVNPQLRSLLSSFGLSEGEV</sequence>
<dbReference type="InterPro" id="IPR011010">
    <property type="entry name" value="DNA_brk_join_enz"/>
</dbReference>
<reference evidence="2 3" key="1">
    <citation type="submission" date="2018-10" db="EMBL/GenBank/DDBJ databases">
        <title>Transmission dynamics of multidrug resistant bacteria on intensive care unit surfaces.</title>
        <authorList>
            <person name="D'Souza A.W."/>
            <person name="Potter R.F."/>
            <person name="Wallace M."/>
            <person name="Shupe A."/>
            <person name="Patel S."/>
            <person name="Sun S."/>
            <person name="Gul D."/>
            <person name="Kwon J.H."/>
            <person name="Andleeb S."/>
            <person name="Burnham C.-A.D."/>
            <person name="Dantas G."/>
        </authorList>
    </citation>
    <scope>NUCLEOTIDE SEQUENCE [LARGE SCALE GENOMIC DNA]</scope>
    <source>
        <strain evidence="2 3">PO_271</strain>
    </source>
</reference>
<dbReference type="InterPro" id="IPR013762">
    <property type="entry name" value="Integrase-like_cat_sf"/>
</dbReference>
<organism evidence="2 3">
    <name type="scientific">Ectopseudomonas oleovorans</name>
    <name type="common">Pseudomonas oleovorans</name>
    <dbReference type="NCBI Taxonomy" id="301"/>
    <lineage>
        <taxon>Bacteria</taxon>
        <taxon>Pseudomonadati</taxon>
        <taxon>Pseudomonadota</taxon>
        <taxon>Gammaproteobacteria</taxon>
        <taxon>Pseudomonadales</taxon>
        <taxon>Pseudomonadaceae</taxon>
        <taxon>Ectopseudomonas</taxon>
    </lineage>
</organism>
<dbReference type="GO" id="GO:0015074">
    <property type="term" value="P:DNA integration"/>
    <property type="evidence" value="ECO:0007669"/>
    <property type="project" value="InterPro"/>
</dbReference>
<name>A0A427HIA5_ECTOL</name>
<comment type="caution">
    <text evidence="2">The sequence shown here is derived from an EMBL/GenBank/DDBJ whole genome shotgun (WGS) entry which is preliminary data.</text>
</comment>